<evidence type="ECO:0000313" key="3">
    <source>
        <dbReference type="Proteomes" id="UP000256541"/>
    </source>
</evidence>
<dbReference type="EMBL" id="NBXB01000028">
    <property type="protein sequence ID" value="RFA14415.1"/>
    <property type="molecule type" value="Genomic_DNA"/>
</dbReference>
<name>A0A3E0VXU3_9MICO</name>
<sequence>MESSNYRREEERSLLDEWRHDADSTQPIDRLRAEAAILACYRELAIAPPRYIVWAASPLASARALALVQDVVAAAVRLRLASDRFDSVDSLDPCLVRRFEHLSPGLAEDVIGQLLTQGVDQATPLPLERRWQVHSGLWEQLLGPAHETGSGGIAALVGWAFLADARSSNQCVVEQLDADVDGAETRYEPYERDFLVDSHIAQALELLTGADLSRWRPFVELGRHSFWSWLRRGYVVMSDRPTVLNLDEQGRPHCLTGAAIAWADGWQVHAVHGSRTDPA</sequence>
<dbReference type="Pfam" id="PF20530">
    <property type="entry name" value="DUF6745"/>
    <property type="match status" value="1"/>
</dbReference>
<dbReference type="OrthoDB" id="871648at2"/>
<dbReference type="RefSeq" id="WP_116411479.1">
    <property type="nucleotide sequence ID" value="NZ_NBXB01000028.1"/>
</dbReference>
<dbReference type="InterPro" id="IPR046633">
    <property type="entry name" value="DUF6745"/>
</dbReference>
<dbReference type="Proteomes" id="UP000256541">
    <property type="component" value="Unassembled WGS sequence"/>
</dbReference>
<evidence type="ECO:0000313" key="2">
    <source>
        <dbReference type="EMBL" id="RFA14415.1"/>
    </source>
</evidence>
<protein>
    <recommendedName>
        <fullName evidence="1">DUF6745 domain-containing protein</fullName>
    </recommendedName>
</protein>
<accession>A0A3E0VXU3</accession>
<evidence type="ECO:0000259" key="1">
    <source>
        <dbReference type="Pfam" id="PF20530"/>
    </source>
</evidence>
<proteinExistence type="predicted"/>
<reference evidence="2 3" key="1">
    <citation type="submission" date="2017-04" db="EMBL/GenBank/DDBJ databases">
        <title>Comparative genome analysis of Subtercola boreus.</title>
        <authorList>
            <person name="Cho Y.-J."/>
            <person name="Cho A."/>
            <person name="Kim O.-S."/>
            <person name="Lee J.-I."/>
        </authorList>
    </citation>
    <scope>NUCLEOTIDE SEQUENCE [LARGE SCALE GENOMIC DNA]</scope>
    <source>
        <strain evidence="2 3">P27479</strain>
    </source>
</reference>
<dbReference type="AlphaFoldDB" id="A0A3E0VXU3"/>
<feature type="domain" description="DUF6745" evidence="1">
    <location>
        <begin position="197"/>
        <end position="273"/>
    </location>
</feature>
<organism evidence="2 3">
    <name type="scientific">Subtercola boreus</name>
    <dbReference type="NCBI Taxonomy" id="120213"/>
    <lineage>
        <taxon>Bacteria</taxon>
        <taxon>Bacillati</taxon>
        <taxon>Actinomycetota</taxon>
        <taxon>Actinomycetes</taxon>
        <taxon>Micrococcales</taxon>
        <taxon>Microbacteriaceae</taxon>
        <taxon>Subtercola</taxon>
    </lineage>
</organism>
<comment type="caution">
    <text evidence="2">The sequence shown here is derived from an EMBL/GenBank/DDBJ whole genome shotgun (WGS) entry which is preliminary data.</text>
</comment>
<gene>
    <name evidence="2" type="ORF">B7R22_09250</name>
</gene>